<evidence type="ECO:0000259" key="8">
    <source>
        <dbReference type="Pfam" id="PF00266"/>
    </source>
</evidence>
<dbReference type="Gene3D" id="3.90.1150.10">
    <property type="entry name" value="Aspartate Aminotransferase, domain 1"/>
    <property type="match status" value="1"/>
</dbReference>
<dbReference type="InterPro" id="IPR015422">
    <property type="entry name" value="PyrdxlP-dep_Trfase_small"/>
</dbReference>
<protein>
    <submittedName>
        <fullName evidence="9">Alanine--glyoxylate aminotransferase family protein</fullName>
    </submittedName>
</protein>
<evidence type="ECO:0000256" key="5">
    <source>
        <dbReference type="ARBA" id="ARBA00022898"/>
    </source>
</evidence>
<comment type="cofactor">
    <cofactor evidence="1 7">
        <name>pyridoxal 5'-phosphate</name>
        <dbReference type="ChEBI" id="CHEBI:597326"/>
    </cofactor>
</comment>
<evidence type="ECO:0000256" key="3">
    <source>
        <dbReference type="ARBA" id="ARBA00022576"/>
    </source>
</evidence>
<dbReference type="InterPro" id="IPR024169">
    <property type="entry name" value="SP_NH2Trfase/AEP_transaminase"/>
</dbReference>
<dbReference type="GO" id="GO:0019265">
    <property type="term" value="P:glycine biosynthetic process, by transamination of glyoxylate"/>
    <property type="evidence" value="ECO:0007669"/>
    <property type="project" value="TreeGrafter"/>
</dbReference>
<dbReference type="GO" id="GO:0004760">
    <property type="term" value="F:L-serine-pyruvate transaminase activity"/>
    <property type="evidence" value="ECO:0007669"/>
    <property type="project" value="TreeGrafter"/>
</dbReference>
<dbReference type="InterPro" id="IPR000192">
    <property type="entry name" value="Aminotrans_V_dom"/>
</dbReference>
<keyword evidence="5 7" id="KW-0663">Pyridoxal phosphate</keyword>
<dbReference type="Gene3D" id="3.40.640.10">
    <property type="entry name" value="Type I PLP-dependent aspartate aminotransferase-like (Major domain)"/>
    <property type="match status" value="1"/>
</dbReference>
<dbReference type="AlphaFoldDB" id="A0A8T8I4Z1"/>
<name>A0A8T8I4Z1_9PSEU</name>
<evidence type="ECO:0000313" key="9">
    <source>
        <dbReference type="EMBL" id="QTR05024.1"/>
    </source>
</evidence>
<gene>
    <name evidence="9" type="ORF">J7S33_09990</name>
</gene>
<keyword evidence="3 9" id="KW-0032">Aminotransferase</keyword>
<dbReference type="Proteomes" id="UP000671828">
    <property type="component" value="Chromosome"/>
</dbReference>
<evidence type="ECO:0000256" key="7">
    <source>
        <dbReference type="PIRSR" id="PIRSR000524-50"/>
    </source>
</evidence>
<evidence type="ECO:0000256" key="2">
    <source>
        <dbReference type="ARBA" id="ARBA00009236"/>
    </source>
</evidence>
<evidence type="ECO:0000256" key="4">
    <source>
        <dbReference type="ARBA" id="ARBA00022679"/>
    </source>
</evidence>
<accession>A0A8T8I4Z1</accession>
<evidence type="ECO:0000256" key="1">
    <source>
        <dbReference type="ARBA" id="ARBA00001933"/>
    </source>
</evidence>
<sequence length="382" mass="40815">MVENRSAAGAARPLAMVVGPTRQAPSVLERLAAPALPLTDPAFLAEFGRCLTRLREVVGSTSAETVVTPGSGTIGMECSAVSLLRPGLPVLVVSTGTWGERWRRICLRNRVPAHAPRFAPGRAPDLGAVDRALRRRRHPAVLVAHVDSSSGVRSDVAGLTALAHRHGALCLVDGVSAIGAERVEVDDWDLDLYLGGPSKGLAAAPGLALYALGRRAVEALRDRPWEPSTFALDLAPWLPVMAAALRGRFDYFQSPAGNSVMALSEALRLVLAEGREQRVARHAALRDRLHAGLADLGIRLLVPEERDRANGVTVCLVPDDLREERLLAAVADEGVVLQAGTLPLARRRTFRLGHLGTVDDDDISRALAAVEAGLRACRRNAR</sequence>
<dbReference type="EMBL" id="CP072788">
    <property type="protein sequence ID" value="QTR05024.1"/>
    <property type="molecule type" value="Genomic_DNA"/>
</dbReference>
<evidence type="ECO:0000313" key="10">
    <source>
        <dbReference type="Proteomes" id="UP000671828"/>
    </source>
</evidence>
<evidence type="ECO:0000256" key="6">
    <source>
        <dbReference type="PIRSR" id="PIRSR000524-1"/>
    </source>
</evidence>
<feature type="modified residue" description="N6-(pyridoxal phosphate)lysine" evidence="7">
    <location>
        <position position="199"/>
    </location>
</feature>
<dbReference type="PANTHER" id="PTHR21152:SF24">
    <property type="entry name" value="ALANINE--GLYOXYLATE AMINOTRANSFERASE 1"/>
    <property type="match status" value="1"/>
</dbReference>
<comment type="similarity">
    <text evidence="2">Belongs to the class-V pyridoxal-phosphate-dependent aminotransferase family.</text>
</comment>
<dbReference type="Pfam" id="PF00266">
    <property type="entry name" value="Aminotran_5"/>
    <property type="match status" value="1"/>
</dbReference>
<proteinExistence type="inferred from homology"/>
<reference evidence="9" key="1">
    <citation type="submission" date="2021-04" db="EMBL/GenBank/DDBJ databases">
        <title>Saccharothrix algeriensis WGS.</title>
        <authorList>
            <person name="Stuskova K."/>
            <person name="Hakalova E."/>
            <person name="Tebbal A.B."/>
            <person name="Eichmeier A."/>
        </authorList>
    </citation>
    <scope>NUCLEOTIDE SEQUENCE</scope>
    <source>
        <strain evidence="9">NRRL B-24137</strain>
    </source>
</reference>
<dbReference type="PANTHER" id="PTHR21152">
    <property type="entry name" value="AMINOTRANSFERASE CLASS V"/>
    <property type="match status" value="1"/>
</dbReference>
<dbReference type="PIRSF" id="PIRSF000524">
    <property type="entry name" value="SPT"/>
    <property type="match status" value="1"/>
</dbReference>
<dbReference type="GO" id="GO:0008453">
    <property type="term" value="F:alanine-glyoxylate transaminase activity"/>
    <property type="evidence" value="ECO:0007669"/>
    <property type="project" value="TreeGrafter"/>
</dbReference>
<dbReference type="SUPFAM" id="SSF53383">
    <property type="entry name" value="PLP-dependent transferases"/>
    <property type="match status" value="1"/>
</dbReference>
<organism evidence="9 10">
    <name type="scientific">Saccharothrix algeriensis</name>
    <dbReference type="NCBI Taxonomy" id="173560"/>
    <lineage>
        <taxon>Bacteria</taxon>
        <taxon>Bacillati</taxon>
        <taxon>Actinomycetota</taxon>
        <taxon>Actinomycetes</taxon>
        <taxon>Pseudonocardiales</taxon>
        <taxon>Pseudonocardiaceae</taxon>
        <taxon>Saccharothrix</taxon>
    </lineage>
</organism>
<keyword evidence="4" id="KW-0808">Transferase</keyword>
<feature type="domain" description="Aminotransferase class V" evidence="8">
    <location>
        <begin position="53"/>
        <end position="341"/>
    </location>
</feature>
<dbReference type="InterPro" id="IPR015421">
    <property type="entry name" value="PyrdxlP-dep_Trfase_major"/>
</dbReference>
<dbReference type="InterPro" id="IPR015424">
    <property type="entry name" value="PyrdxlP-dep_Trfase"/>
</dbReference>
<feature type="binding site" evidence="6">
    <location>
        <position position="351"/>
    </location>
    <ligand>
        <name>substrate</name>
    </ligand>
</feature>